<comment type="caution">
    <text evidence="2">The sequence shown here is derived from an EMBL/GenBank/DDBJ whole genome shotgun (WGS) entry which is preliminary data.</text>
</comment>
<feature type="region of interest" description="Disordered" evidence="1">
    <location>
        <begin position="1"/>
        <end position="23"/>
    </location>
</feature>
<dbReference type="EMBL" id="VSSQ01053412">
    <property type="protein sequence ID" value="MPN07438.1"/>
    <property type="molecule type" value="Genomic_DNA"/>
</dbReference>
<dbReference type="Pfam" id="PF20583">
    <property type="entry name" value="DUF6786"/>
    <property type="match status" value="1"/>
</dbReference>
<organism evidence="2">
    <name type="scientific">bioreactor metagenome</name>
    <dbReference type="NCBI Taxonomy" id="1076179"/>
    <lineage>
        <taxon>unclassified sequences</taxon>
        <taxon>metagenomes</taxon>
        <taxon>ecological metagenomes</taxon>
    </lineage>
</organism>
<proteinExistence type="predicted"/>
<sequence length="88" mass="9458">MNGQWGPQEDPFAGDAINSYNDGPVEDGSIMGPFYEIETSSPGAELAPGASLTHTQKVIHIQGKDEQLAPIVQKLFGADLNVIKTKFQ</sequence>
<dbReference type="AlphaFoldDB" id="A0A645EZF5"/>
<protein>
    <submittedName>
        <fullName evidence="2">Uncharacterized protein</fullName>
    </submittedName>
</protein>
<dbReference type="InterPro" id="IPR046713">
    <property type="entry name" value="DUF6786"/>
</dbReference>
<accession>A0A645EZF5</accession>
<evidence type="ECO:0000256" key="1">
    <source>
        <dbReference type="SAM" id="MobiDB-lite"/>
    </source>
</evidence>
<reference evidence="2" key="1">
    <citation type="submission" date="2019-08" db="EMBL/GenBank/DDBJ databases">
        <authorList>
            <person name="Kucharzyk K."/>
            <person name="Murdoch R.W."/>
            <person name="Higgins S."/>
            <person name="Loffler F."/>
        </authorList>
    </citation>
    <scope>NUCLEOTIDE SEQUENCE</scope>
</reference>
<name>A0A645EZF5_9ZZZZ</name>
<gene>
    <name evidence="2" type="ORF">SDC9_154708</name>
</gene>
<evidence type="ECO:0000313" key="2">
    <source>
        <dbReference type="EMBL" id="MPN07438.1"/>
    </source>
</evidence>